<sequence>MPQEPSVTNEEAKEATSEISIFHENVLEGAVASAALPESVSISSTPPTIGDSDQKAPSKPSSVHTVAETEISVPTTAALQGLNCETSPVQVQASVKAAVPVNESTWKPQDTTQQPVSTELSAATPLNSEPMSIATSIVSSCTAHTGPSQQTQVKNISIKSPKKKVSSKAVAQTEKTTPNSNQVPSDLVASEVSTVPNMTPENSPSSLQMQEKHQASFHYLC</sequence>
<proteinExistence type="predicted"/>
<feature type="compositionally biased region" description="Polar residues" evidence="1">
    <location>
        <begin position="169"/>
        <end position="184"/>
    </location>
</feature>
<dbReference type="WBParaSite" id="GPUH_0001785201-mRNA-1">
    <property type="protein sequence ID" value="GPUH_0001785201-mRNA-1"/>
    <property type="gene ID" value="GPUH_0001785201"/>
</dbReference>
<feature type="compositionally biased region" description="Polar residues" evidence="1">
    <location>
        <begin position="191"/>
        <end position="209"/>
    </location>
</feature>
<name>A0A183EA36_9BILA</name>
<reference evidence="4" key="1">
    <citation type="submission" date="2016-06" db="UniProtKB">
        <authorList>
            <consortium name="WormBaseParasite"/>
        </authorList>
    </citation>
    <scope>IDENTIFICATION</scope>
</reference>
<reference evidence="2 3" key="2">
    <citation type="submission" date="2018-11" db="EMBL/GenBank/DDBJ databases">
        <authorList>
            <consortium name="Pathogen Informatics"/>
        </authorList>
    </citation>
    <scope>NUCLEOTIDE SEQUENCE [LARGE SCALE GENOMIC DNA]</scope>
</reference>
<evidence type="ECO:0000313" key="2">
    <source>
        <dbReference type="EMBL" id="VDN30528.1"/>
    </source>
</evidence>
<dbReference type="EMBL" id="UYRT01085745">
    <property type="protein sequence ID" value="VDN30528.1"/>
    <property type="molecule type" value="Genomic_DNA"/>
</dbReference>
<protein>
    <submittedName>
        <fullName evidence="4">PAM2 domain-containing protein</fullName>
    </submittedName>
</protein>
<dbReference type="AlphaFoldDB" id="A0A183EA36"/>
<keyword evidence="3" id="KW-1185">Reference proteome</keyword>
<feature type="region of interest" description="Disordered" evidence="1">
    <location>
        <begin position="36"/>
        <end position="67"/>
    </location>
</feature>
<gene>
    <name evidence="2" type="ORF">GPUH_LOCUS17828</name>
</gene>
<organism evidence="4">
    <name type="scientific">Gongylonema pulchrum</name>
    <dbReference type="NCBI Taxonomy" id="637853"/>
    <lineage>
        <taxon>Eukaryota</taxon>
        <taxon>Metazoa</taxon>
        <taxon>Ecdysozoa</taxon>
        <taxon>Nematoda</taxon>
        <taxon>Chromadorea</taxon>
        <taxon>Rhabditida</taxon>
        <taxon>Spirurina</taxon>
        <taxon>Spiruromorpha</taxon>
        <taxon>Spiruroidea</taxon>
        <taxon>Gongylonematidae</taxon>
        <taxon>Gongylonema</taxon>
    </lineage>
</organism>
<evidence type="ECO:0000313" key="4">
    <source>
        <dbReference type="WBParaSite" id="GPUH_0001785201-mRNA-1"/>
    </source>
</evidence>
<feature type="region of interest" description="Disordered" evidence="1">
    <location>
        <begin position="103"/>
        <end position="128"/>
    </location>
</feature>
<feature type="region of interest" description="Disordered" evidence="1">
    <location>
        <begin position="144"/>
        <end position="221"/>
    </location>
</feature>
<accession>A0A183EA36</accession>
<evidence type="ECO:0000256" key="1">
    <source>
        <dbReference type="SAM" id="MobiDB-lite"/>
    </source>
</evidence>
<evidence type="ECO:0000313" key="3">
    <source>
        <dbReference type="Proteomes" id="UP000271098"/>
    </source>
</evidence>
<dbReference type="Proteomes" id="UP000271098">
    <property type="component" value="Unassembled WGS sequence"/>
</dbReference>